<feature type="region of interest" description="Disordered" evidence="1">
    <location>
        <begin position="31"/>
        <end position="56"/>
    </location>
</feature>
<protein>
    <submittedName>
        <fullName evidence="2">Uncharacterized protein</fullName>
    </submittedName>
</protein>
<feature type="compositionally biased region" description="Basic and acidic residues" evidence="1">
    <location>
        <begin position="43"/>
        <end position="56"/>
    </location>
</feature>
<keyword evidence="3" id="KW-1185">Reference proteome</keyword>
<sequence>MEGVFLGYGEGHEMFLILDLETDIPINLRNKPDSFKTPIQASKDVDLSPIDQKEDDRNQNKLITTLFQYEGYYWTTKPVDNSNEITTNFTKANVSDPKSYPQDTHHPDAAQWFAAIDNELSNMKKHKV</sequence>
<dbReference type="EMBL" id="AVOT02017822">
    <property type="protein sequence ID" value="MBW0504252.1"/>
    <property type="molecule type" value="Genomic_DNA"/>
</dbReference>
<evidence type="ECO:0000256" key="1">
    <source>
        <dbReference type="SAM" id="MobiDB-lite"/>
    </source>
</evidence>
<accession>A0A9Q3HHB9</accession>
<evidence type="ECO:0000313" key="3">
    <source>
        <dbReference type="Proteomes" id="UP000765509"/>
    </source>
</evidence>
<reference evidence="2" key="1">
    <citation type="submission" date="2021-03" db="EMBL/GenBank/DDBJ databases">
        <title>Draft genome sequence of rust myrtle Austropuccinia psidii MF-1, a brazilian biotype.</title>
        <authorList>
            <person name="Quecine M.C."/>
            <person name="Pachon D.M.R."/>
            <person name="Bonatelli M.L."/>
            <person name="Correr F.H."/>
            <person name="Franceschini L.M."/>
            <person name="Leite T.F."/>
            <person name="Margarido G.R.A."/>
            <person name="Almeida C.A."/>
            <person name="Ferrarezi J.A."/>
            <person name="Labate C.A."/>
        </authorList>
    </citation>
    <scope>NUCLEOTIDE SEQUENCE</scope>
    <source>
        <strain evidence="2">MF-1</strain>
    </source>
</reference>
<gene>
    <name evidence="2" type="ORF">O181_043967</name>
</gene>
<dbReference type="Proteomes" id="UP000765509">
    <property type="component" value="Unassembled WGS sequence"/>
</dbReference>
<dbReference type="AlphaFoldDB" id="A0A9Q3HHB9"/>
<name>A0A9Q3HHB9_9BASI</name>
<proteinExistence type="predicted"/>
<organism evidence="2 3">
    <name type="scientific">Austropuccinia psidii MF-1</name>
    <dbReference type="NCBI Taxonomy" id="1389203"/>
    <lineage>
        <taxon>Eukaryota</taxon>
        <taxon>Fungi</taxon>
        <taxon>Dikarya</taxon>
        <taxon>Basidiomycota</taxon>
        <taxon>Pucciniomycotina</taxon>
        <taxon>Pucciniomycetes</taxon>
        <taxon>Pucciniales</taxon>
        <taxon>Sphaerophragmiaceae</taxon>
        <taxon>Austropuccinia</taxon>
    </lineage>
</organism>
<comment type="caution">
    <text evidence="2">The sequence shown here is derived from an EMBL/GenBank/DDBJ whole genome shotgun (WGS) entry which is preliminary data.</text>
</comment>
<evidence type="ECO:0000313" key="2">
    <source>
        <dbReference type="EMBL" id="MBW0504252.1"/>
    </source>
</evidence>